<evidence type="ECO:0000256" key="2">
    <source>
        <dbReference type="ARBA" id="ARBA00022729"/>
    </source>
</evidence>
<dbReference type="Pfam" id="PF07915">
    <property type="entry name" value="PRKCSH"/>
    <property type="match status" value="1"/>
</dbReference>
<dbReference type="Gene3D" id="2.70.130.10">
    <property type="entry name" value="Mannose-6-phosphate receptor binding domain"/>
    <property type="match status" value="2"/>
</dbReference>
<gene>
    <name evidence="9" type="ORF">QYM36_015000</name>
</gene>
<evidence type="ECO:0000256" key="4">
    <source>
        <dbReference type="ARBA" id="ARBA00023157"/>
    </source>
</evidence>
<proteinExistence type="predicted"/>
<comment type="function">
    <text evidence="5">Probable lectin that binds selectively to improperly folded lumenal proteins. May function in endoplasmic reticulum quality control and endoplasmic reticulum-associated degradation (ERAD) of both non-glycosylated proteins and glycoproteins.</text>
</comment>
<dbReference type="PANTHER" id="PTHR15414">
    <property type="entry name" value="OS-9-RELATED"/>
    <property type="match status" value="1"/>
</dbReference>
<keyword evidence="2" id="KW-0732">Signal</keyword>
<sequence>MSKIASQKIRVKNKQFEENPLKAKDVPLRKKDSLTLPYLEIKMDGGTVCDLSGKPRSTKVIYVCHPPGKHEIYSIEEVSTCEYEVVVLTPSLCKHPLYKPVESSEKKITCTPIGENPKRPVALMELESESLLLRHQNILESFGLGSDSGIQIEVRALGSKDSENLVTLLTTAKSREPTEKQRWKRRSFGPPEIAPTVQYPVDEKLIEDFLKGDYCLYGGTGWWRYEFCYGKKVNQFHEEGDGTKTVIHLGSFNRENHLKWLQDHTNKRPKPHSERKQVSQYYTGGSVCDTTKKSRSVEVKLKCKEPGLTQNAISLYLLEPHECEYVLGVEAGFLCPLIQEADENGEIDLQNVLKKKG</sequence>
<evidence type="ECO:0000256" key="6">
    <source>
        <dbReference type="ARBA" id="ARBA00041108"/>
    </source>
</evidence>
<feature type="domain" description="MRH" evidence="8">
    <location>
        <begin position="213"/>
        <end position="337"/>
    </location>
</feature>
<dbReference type="InterPro" id="IPR045149">
    <property type="entry name" value="OS-9-like"/>
</dbReference>
<reference evidence="9" key="1">
    <citation type="submission" date="2023-07" db="EMBL/GenBank/DDBJ databases">
        <title>Chromosome-level genome assembly of Artemia franciscana.</title>
        <authorList>
            <person name="Jo E."/>
        </authorList>
    </citation>
    <scope>NUCLEOTIDE SEQUENCE</scope>
    <source>
        <tissue evidence="9">Whole body</tissue>
    </source>
</reference>
<evidence type="ECO:0000313" key="9">
    <source>
        <dbReference type="EMBL" id="KAK2707168.1"/>
    </source>
</evidence>
<dbReference type="InterPro" id="IPR044865">
    <property type="entry name" value="MRH_dom"/>
</dbReference>
<organism evidence="9 10">
    <name type="scientific">Artemia franciscana</name>
    <name type="common">Brine shrimp</name>
    <name type="synonym">Artemia sanfranciscana</name>
    <dbReference type="NCBI Taxonomy" id="6661"/>
    <lineage>
        <taxon>Eukaryota</taxon>
        <taxon>Metazoa</taxon>
        <taxon>Ecdysozoa</taxon>
        <taxon>Arthropoda</taxon>
        <taxon>Crustacea</taxon>
        <taxon>Branchiopoda</taxon>
        <taxon>Anostraca</taxon>
        <taxon>Artemiidae</taxon>
        <taxon>Artemia</taxon>
    </lineage>
</organism>
<dbReference type="Proteomes" id="UP001187531">
    <property type="component" value="Unassembled WGS sequence"/>
</dbReference>
<evidence type="ECO:0000313" key="10">
    <source>
        <dbReference type="Proteomes" id="UP001187531"/>
    </source>
</evidence>
<name>A0AA88H925_ARTSF</name>
<evidence type="ECO:0000256" key="1">
    <source>
        <dbReference type="ARBA" id="ARBA00004240"/>
    </source>
</evidence>
<dbReference type="PANTHER" id="PTHR15414:SF0">
    <property type="entry name" value="ENDOPLASMIC RETICULUM LECTIN 1"/>
    <property type="match status" value="1"/>
</dbReference>
<evidence type="ECO:0000256" key="5">
    <source>
        <dbReference type="ARBA" id="ARBA00037585"/>
    </source>
</evidence>
<feature type="domain" description="MRH" evidence="8">
    <location>
        <begin position="1"/>
        <end position="95"/>
    </location>
</feature>
<dbReference type="GO" id="GO:0030968">
    <property type="term" value="P:endoplasmic reticulum unfolded protein response"/>
    <property type="evidence" value="ECO:0007669"/>
    <property type="project" value="InterPro"/>
</dbReference>
<keyword evidence="4" id="KW-1015">Disulfide bond</keyword>
<dbReference type="GO" id="GO:0030970">
    <property type="term" value="P:retrograde protein transport, ER to cytosol"/>
    <property type="evidence" value="ECO:0007669"/>
    <property type="project" value="TreeGrafter"/>
</dbReference>
<keyword evidence="3" id="KW-0256">Endoplasmic reticulum</keyword>
<dbReference type="SUPFAM" id="SSF50911">
    <property type="entry name" value="Mannose 6-phosphate receptor domain"/>
    <property type="match status" value="2"/>
</dbReference>
<protein>
    <recommendedName>
        <fullName evidence="6">Endoplasmic reticulum lectin 1</fullName>
    </recommendedName>
    <alternativeName>
        <fullName evidence="7">ER lectin</fullName>
    </alternativeName>
</protein>
<dbReference type="EMBL" id="JAVRJZ010000019">
    <property type="protein sequence ID" value="KAK2707168.1"/>
    <property type="molecule type" value="Genomic_DNA"/>
</dbReference>
<evidence type="ECO:0000259" key="8">
    <source>
        <dbReference type="PROSITE" id="PS51914"/>
    </source>
</evidence>
<dbReference type="PROSITE" id="PS51914">
    <property type="entry name" value="MRH"/>
    <property type="match status" value="2"/>
</dbReference>
<accession>A0AA88H925</accession>
<dbReference type="GO" id="GO:0005788">
    <property type="term" value="C:endoplasmic reticulum lumen"/>
    <property type="evidence" value="ECO:0007669"/>
    <property type="project" value="TreeGrafter"/>
</dbReference>
<comment type="subcellular location">
    <subcellularLocation>
        <location evidence="1">Endoplasmic reticulum</location>
    </subcellularLocation>
</comment>
<keyword evidence="10" id="KW-1185">Reference proteome</keyword>
<dbReference type="AlphaFoldDB" id="A0AA88H925"/>
<comment type="caution">
    <text evidence="9">The sequence shown here is derived from an EMBL/GenBank/DDBJ whole genome shotgun (WGS) entry which is preliminary data.</text>
</comment>
<dbReference type="InterPro" id="IPR012913">
    <property type="entry name" value="OS9-like_dom"/>
</dbReference>
<evidence type="ECO:0000256" key="7">
    <source>
        <dbReference type="ARBA" id="ARBA00041661"/>
    </source>
</evidence>
<evidence type="ECO:0000256" key="3">
    <source>
        <dbReference type="ARBA" id="ARBA00022824"/>
    </source>
</evidence>
<dbReference type="FunFam" id="2.70.130.10:FF:000001">
    <property type="entry name" value="Endoplasmic reticulum lectin 1"/>
    <property type="match status" value="1"/>
</dbReference>
<dbReference type="InterPro" id="IPR009011">
    <property type="entry name" value="Man6P_isomerase_rcpt-bd_dom_sf"/>
</dbReference>